<name>A0A6P6XK29_DERPT</name>
<dbReference type="InParanoid" id="A0A6P6XK29"/>
<dbReference type="InterPro" id="IPR011990">
    <property type="entry name" value="TPR-like_helical_dom_sf"/>
</dbReference>
<dbReference type="InterPro" id="IPR050871">
    <property type="entry name" value="26S_Proteasome/COP9_Components"/>
</dbReference>
<sequence length="317" mass="36333">MELCEIIIKWCKELRFEFLQYRIEFKLIQVMINFKQFDKAYSSISTLISYVQKSEDKLLLLDLYLTQCSLGIGINNVSQAVSFLTNAKTVASSINTPLELQFKIELLSGILQADVSDYRTAVPYLQEAFDIAESLNNIENGTQALMYMLLCFMLSDDVDNLARIMKSNFCLKLVDDSRIKGMLNLINAYMSKDINKYREVIQDPNFSLKDEQTIVYHLEKNYESVVDNSIMDIVYAYSHLQLNFIAQKISLPVSVVSTQLEKMIIDGKINGILDESLGVLIQYKATVESEEIYKSNQICENLSQVANKLLKYCDLLK</sequence>
<dbReference type="PROSITE" id="PS50250">
    <property type="entry name" value="PCI"/>
    <property type="match status" value="1"/>
</dbReference>
<reference evidence="3" key="1">
    <citation type="submission" date="2025-08" db="UniProtKB">
        <authorList>
            <consortium name="RefSeq"/>
        </authorList>
    </citation>
    <scope>IDENTIFICATION</scope>
    <source>
        <strain evidence="3">Airmid</strain>
    </source>
</reference>
<accession>A0A6P6XK29</accession>
<evidence type="ECO:0000313" key="3">
    <source>
        <dbReference type="RefSeq" id="XP_027193885.1"/>
    </source>
</evidence>
<dbReference type="Pfam" id="PF01399">
    <property type="entry name" value="PCI"/>
    <property type="match status" value="1"/>
</dbReference>
<dbReference type="InterPro" id="IPR036390">
    <property type="entry name" value="WH_DNA-bd_sf"/>
</dbReference>
<dbReference type="Gene3D" id="1.25.40.570">
    <property type="match status" value="1"/>
</dbReference>
<proteinExistence type="predicted"/>
<evidence type="ECO:0000259" key="1">
    <source>
        <dbReference type="PROSITE" id="PS50250"/>
    </source>
</evidence>
<gene>
    <name evidence="3" type="primary">LOC113788616</name>
</gene>
<dbReference type="OMA" id="GHREMEV"/>
<keyword evidence="2" id="KW-1185">Reference proteome</keyword>
<dbReference type="OrthoDB" id="1418352at2759"/>
<dbReference type="InterPro" id="IPR000717">
    <property type="entry name" value="PCI_dom"/>
</dbReference>
<evidence type="ECO:0000313" key="2">
    <source>
        <dbReference type="Proteomes" id="UP000515146"/>
    </source>
</evidence>
<organism evidence="2 3">
    <name type="scientific">Dermatophagoides pteronyssinus</name>
    <name type="common">European house dust mite</name>
    <dbReference type="NCBI Taxonomy" id="6956"/>
    <lineage>
        <taxon>Eukaryota</taxon>
        <taxon>Metazoa</taxon>
        <taxon>Ecdysozoa</taxon>
        <taxon>Arthropoda</taxon>
        <taxon>Chelicerata</taxon>
        <taxon>Arachnida</taxon>
        <taxon>Acari</taxon>
        <taxon>Acariformes</taxon>
        <taxon>Sarcoptiformes</taxon>
        <taxon>Astigmata</taxon>
        <taxon>Psoroptidia</taxon>
        <taxon>Analgoidea</taxon>
        <taxon>Pyroglyphidae</taxon>
        <taxon>Dermatophagoidinae</taxon>
        <taxon>Dermatophagoides</taxon>
    </lineage>
</organism>
<dbReference type="Proteomes" id="UP000515146">
    <property type="component" value="Unplaced"/>
</dbReference>
<protein>
    <submittedName>
        <fullName evidence="3">26S proteasome non-ATPase regulatory subunit 11-like</fullName>
    </submittedName>
</protein>
<dbReference type="SUPFAM" id="SSF48452">
    <property type="entry name" value="TPR-like"/>
    <property type="match status" value="1"/>
</dbReference>
<feature type="domain" description="PCI" evidence="1">
    <location>
        <begin position="117"/>
        <end position="287"/>
    </location>
</feature>
<dbReference type="KEGG" id="dpte:113788616"/>
<dbReference type="SMART" id="SM00753">
    <property type="entry name" value="PAM"/>
    <property type="match status" value="1"/>
</dbReference>
<dbReference type="RefSeq" id="XP_027193885.1">
    <property type="nucleotide sequence ID" value="XM_027338084.1"/>
</dbReference>
<dbReference type="AlphaFoldDB" id="A0A6P6XK29"/>
<dbReference type="SUPFAM" id="SSF46785">
    <property type="entry name" value="Winged helix' DNA-binding domain"/>
    <property type="match status" value="1"/>
</dbReference>
<dbReference type="PANTHER" id="PTHR10678">
    <property type="entry name" value="26S PROTEASOME NON-ATPASE REGULATORY SUBUNIT 11/COP9 SIGNALOSOME COMPLEX SUBUNIT 2"/>
    <property type="match status" value="1"/>
</dbReference>